<organism evidence="1">
    <name type="scientific">Lygus hesperus</name>
    <name type="common">Western plant bug</name>
    <dbReference type="NCBI Taxonomy" id="30085"/>
    <lineage>
        <taxon>Eukaryota</taxon>
        <taxon>Metazoa</taxon>
        <taxon>Ecdysozoa</taxon>
        <taxon>Arthropoda</taxon>
        <taxon>Hexapoda</taxon>
        <taxon>Insecta</taxon>
        <taxon>Pterygota</taxon>
        <taxon>Neoptera</taxon>
        <taxon>Paraneoptera</taxon>
        <taxon>Hemiptera</taxon>
        <taxon>Heteroptera</taxon>
        <taxon>Panheteroptera</taxon>
        <taxon>Cimicomorpha</taxon>
        <taxon>Miridae</taxon>
        <taxon>Mirini</taxon>
        <taxon>Lygus</taxon>
    </lineage>
</organism>
<name>A0A0A9Y170_LYGHE</name>
<evidence type="ECO:0000313" key="1">
    <source>
        <dbReference type="EMBL" id="JAG25386.1"/>
    </source>
</evidence>
<proteinExistence type="predicted"/>
<dbReference type="EMBL" id="GDHC01012831">
    <property type="protein sequence ID" value="JAQ05798.1"/>
    <property type="molecule type" value="Transcribed_RNA"/>
</dbReference>
<reference evidence="1" key="2">
    <citation type="submission" date="2014-07" db="EMBL/GenBank/DDBJ databases">
        <authorList>
            <person name="Hull J."/>
        </authorList>
    </citation>
    <scope>NUCLEOTIDE SEQUENCE</scope>
</reference>
<gene>
    <name evidence="1" type="primary">GSP</name>
    <name evidence="1" type="ORF">CM83_13354</name>
    <name evidence="2" type="ORF">g.99174</name>
</gene>
<evidence type="ECO:0000313" key="2">
    <source>
        <dbReference type="EMBL" id="JAQ05798.1"/>
    </source>
</evidence>
<dbReference type="EMBL" id="GBHO01018218">
    <property type="protein sequence ID" value="JAG25386.1"/>
    <property type="molecule type" value="Transcribed_RNA"/>
</dbReference>
<reference evidence="2" key="3">
    <citation type="journal article" date="2016" name="Gigascience">
        <title>De novo construction of an expanded transcriptome assembly for the western tarnished plant bug, Lygus hesperus.</title>
        <authorList>
            <person name="Tassone E.E."/>
            <person name="Geib S.M."/>
            <person name="Hall B."/>
            <person name="Fabrick J.A."/>
            <person name="Brent C.S."/>
            <person name="Hull J.J."/>
        </authorList>
    </citation>
    <scope>NUCLEOTIDE SEQUENCE</scope>
</reference>
<protein>
    <submittedName>
        <fullName evidence="1">Glutathionylspermidine synthase</fullName>
    </submittedName>
</protein>
<dbReference type="InterPro" id="IPR016185">
    <property type="entry name" value="PreATP-grasp_dom_sf"/>
</dbReference>
<dbReference type="AlphaFoldDB" id="A0A0A9Y170"/>
<sequence>MIDDDDEERYTAMCVMNFAEAAGFRTKLCVNLDSFLFGDKSDDHTSNVANAECSLKKNTVITESMTSAVATAAKMQFPSPVMGNFTYDDDDDDNDDVHHSELHLKHDTNDVSKLNNREVSDEPSYKVETEWVNNAKIVDTEGEEVLLV</sequence>
<reference evidence="1" key="1">
    <citation type="journal article" date="2014" name="PLoS ONE">
        <title>Transcriptome-Based Identification of ABC Transporters in the Western Tarnished Plant Bug Lygus hesperus.</title>
        <authorList>
            <person name="Hull J.J."/>
            <person name="Chaney K."/>
            <person name="Geib S.M."/>
            <person name="Fabrick J.A."/>
            <person name="Brent C.S."/>
            <person name="Walsh D."/>
            <person name="Lavine L.C."/>
        </authorList>
    </citation>
    <scope>NUCLEOTIDE SEQUENCE</scope>
</reference>
<accession>A0A0A9Y170</accession>
<dbReference type="SUPFAM" id="SSF52440">
    <property type="entry name" value="PreATP-grasp domain"/>
    <property type="match status" value="1"/>
</dbReference>